<name>A0A328E9N7_9ASTE</name>
<reference evidence="9 10" key="1">
    <citation type="submission" date="2018-06" db="EMBL/GenBank/DDBJ databases">
        <title>The Genome of Cuscuta australis (Dodder) Provides Insight into the Evolution of Plant Parasitism.</title>
        <authorList>
            <person name="Liu H."/>
        </authorList>
    </citation>
    <scope>NUCLEOTIDE SEQUENCE [LARGE SCALE GENOMIC DNA]</scope>
    <source>
        <strain evidence="10">cv. Yunnan</strain>
        <tissue evidence="9">Vines</tissue>
    </source>
</reference>
<evidence type="ECO:0000256" key="5">
    <source>
        <dbReference type="ARBA" id="ARBA00022792"/>
    </source>
</evidence>
<proteinExistence type="inferred from homology"/>
<evidence type="ECO:0000256" key="2">
    <source>
        <dbReference type="ARBA" id="ARBA00004434"/>
    </source>
</evidence>
<evidence type="ECO:0000313" key="10">
    <source>
        <dbReference type="Proteomes" id="UP000249390"/>
    </source>
</evidence>
<gene>
    <name evidence="9" type="ORF">DM860_001438</name>
</gene>
<dbReference type="InterPro" id="IPR007512">
    <property type="entry name" value="Mic10"/>
</dbReference>
<evidence type="ECO:0000256" key="4">
    <source>
        <dbReference type="ARBA" id="ARBA00022692"/>
    </source>
</evidence>
<protein>
    <recommendedName>
        <fullName evidence="11">MICOS complex subunit MIC10</fullName>
    </recommendedName>
</protein>
<accession>A0A328E9N7</accession>
<keyword evidence="10" id="KW-1185">Reference proteome</keyword>
<sequence length="105" mass="11242">MAEENQKQESLSPPAYDINAKWDACLDLALRRSALFSFVGAVGGLVCFRTPATRWSAVAFGAGAALGSAYIECSHKFADHGPHLPDASKVILHHIFIVSKCRGGI</sequence>
<evidence type="ECO:0008006" key="11">
    <source>
        <dbReference type="Google" id="ProtNLM"/>
    </source>
</evidence>
<dbReference type="Proteomes" id="UP000249390">
    <property type="component" value="Unassembled WGS sequence"/>
</dbReference>
<evidence type="ECO:0000256" key="1">
    <source>
        <dbReference type="ARBA" id="ARBA00002689"/>
    </source>
</evidence>
<evidence type="ECO:0000256" key="3">
    <source>
        <dbReference type="ARBA" id="ARBA00006792"/>
    </source>
</evidence>
<dbReference type="Pfam" id="PF04418">
    <property type="entry name" value="DUF543"/>
    <property type="match status" value="1"/>
</dbReference>
<comment type="similarity">
    <text evidence="3">Belongs to the MICOS complex subunit Mic10 family.</text>
</comment>
<evidence type="ECO:0000256" key="7">
    <source>
        <dbReference type="ARBA" id="ARBA00023128"/>
    </source>
</evidence>
<keyword evidence="4" id="KW-0812">Transmembrane</keyword>
<keyword evidence="7" id="KW-0496">Mitochondrion</keyword>
<comment type="function">
    <text evidence="1">Component of the MICOS complex, a large protein complex of the mitochondrial inner membrane that plays crucial roles in the maintenance of crista junctions, inner membrane architecture, and formation of contact sites to the outer membrane.</text>
</comment>
<dbReference type="PANTHER" id="PTHR21304">
    <property type="entry name" value="MICOS COMPLEX SUBUNIT MIC10"/>
    <property type="match status" value="1"/>
</dbReference>
<evidence type="ECO:0000313" key="9">
    <source>
        <dbReference type="EMBL" id="RAL54310.1"/>
    </source>
</evidence>
<dbReference type="EMBL" id="NQVE01000009">
    <property type="protein sequence ID" value="RAL54310.1"/>
    <property type="molecule type" value="Genomic_DNA"/>
</dbReference>
<keyword evidence="6" id="KW-1133">Transmembrane helix</keyword>
<dbReference type="AlphaFoldDB" id="A0A328E9N7"/>
<keyword evidence="5" id="KW-0999">Mitochondrion inner membrane</keyword>
<evidence type="ECO:0000256" key="6">
    <source>
        <dbReference type="ARBA" id="ARBA00022989"/>
    </source>
</evidence>
<dbReference type="GO" id="GO:0061617">
    <property type="term" value="C:MICOS complex"/>
    <property type="evidence" value="ECO:0007669"/>
    <property type="project" value="InterPro"/>
</dbReference>
<comment type="subcellular location">
    <subcellularLocation>
        <location evidence="2">Mitochondrion inner membrane</location>
        <topology evidence="2">Single-pass membrane protein</topology>
    </subcellularLocation>
</comment>
<evidence type="ECO:0000256" key="8">
    <source>
        <dbReference type="ARBA" id="ARBA00023136"/>
    </source>
</evidence>
<dbReference type="PANTHER" id="PTHR21304:SF0">
    <property type="entry name" value="MICOS COMPLEX SUBUNIT MIC10"/>
    <property type="match status" value="1"/>
</dbReference>
<comment type="caution">
    <text evidence="9">The sequence shown here is derived from an EMBL/GenBank/DDBJ whole genome shotgun (WGS) entry which is preliminary data.</text>
</comment>
<keyword evidence="8" id="KW-0472">Membrane</keyword>
<organism evidence="9 10">
    <name type="scientific">Cuscuta australis</name>
    <dbReference type="NCBI Taxonomy" id="267555"/>
    <lineage>
        <taxon>Eukaryota</taxon>
        <taxon>Viridiplantae</taxon>
        <taxon>Streptophyta</taxon>
        <taxon>Embryophyta</taxon>
        <taxon>Tracheophyta</taxon>
        <taxon>Spermatophyta</taxon>
        <taxon>Magnoliopsida</taxon>
        <taxon>eudicotyledons</taxon>
        <taxon>Gunneridae</taxon>
        <taxon>Pentapetalae</taxon>
        <taxon>asterids</taxon>
        <taxon>lamiids</taxon>
        <taxon>Solanales</taxon>
        <taxon>Convolvulaceae</taxon>
        <taxon>Cuscuteae</taxon>
        <taxon>Cuscuta</taxon>
        <taxon>Cuscuta subgen. Grammica</taxon>
        <taxon>Cuscuta sect. Cleistogrammica</taxon>
    </lineage>
</organism>